<evidence type="ECO:0000313" key="3">
    <source>
        <dbReference type="Proteomes" id="UP000663923"/>
    </source>
</evidence>
<keyword evidence="1" id="KW-1133">Transmembrane helix</keyword>
<feature type="transmembrane region" description="Helical" evidence="1">
    <location>
        <begin position="25"/>
        <end position="48"/>
    </location>
</feature>
<accession>A0ABX7T3H4</accession>
<keyword evidence="1" id="KW-0812">Transmembrane</keyword>
<name>A0ABX7T3H4_9SPHN</name>
<organism evidence="2 3">
    <name type="scientific">Parasphingorhabdus cellanae</name>
    <dbReference type="NCBI Taxonomy" id="2806553"/>
    <lineage>
        <taxon>Bacteria</taxon>
        <taxon>Pseudomonadati</taxon>
        <taxon>Pseudomonadota</taxon>
        <taxon>Alphaproteobacteria</taxon>
        <taxon>Sphingomonadales</taxon>
        <taxon>Sphingomonadaceae</taxon>
        <taxon>Parasphingorhabdus</taxon>
    </lineage>
</organism>
<reference evidence="2 3" key="1">
    <citation type="submission" date="2021-03" db="EMBL/GenBank/DDBJ databases">
        <title>Complete genome of Parasphingorhabdus_sp.JHSY0214.</title>
        <authorList>
            <person name="Yoo J.H."/>
            <person name="Bae J.W."/>
        </authorList>
    </citation>
    <scope>NUCLEOTIDE SEQUENCE [LARGE SCALE GENOMIC DNA]</scope>
    <source>
        <strain evidence="2 3">JHSY0214</strain>
    </source>
</reference>
<gene>
    <name evidence="2" type="ORF">J4G78_16075</name>
</gene>
<sequence length="58" mass="6465">MISLTSTFGPMMTLVFDAYTDEQRYYFPGAPFIVGAALMGVAVTIYAVTVRRYYSVPN</sequence>
<keyword evidence="1" id="KW-0472">Membrane</keyword>
<dbReference type="Proteomes" id="UP000663923">
    <property type="component" value="Chromosome"/>
</dbReference>
<dbReference type="EMBL" id="CP071794">
    <property type="protein sequence ID" value="QTD55691.1"/>
    <property type="molecule type" value="Genomic_DNA"/>
</dbReference>
<dbReference type="RefSeq" id="WP_207987516.1">
    <property type="nucleotide sequence ID" value="NZ_CP071794.1"/>
</dbReference>
<keyword evidence="3" id="KW-1185">Reference proteome</keyword>
<protein>
    <submittedName>
        <fullName evidence="2">Uncharacterized protein</fullName>
    </submittedName>
</protein>
<evidence type="ECO:0000256" key="1">
    <source>
        <dbReference type="SAM" id="Phobius"/>
    </source>
</evidence>
<evidence type="ECO:0000313" key="2">
    <source>
        <dbReference type="EMBL" id="QTD55691.1"/>
    </source>
</evidence>
<proteinExistence type="predicted"/>